<dbReference type="Pfam" id="PF02852">
    <property type="entry name" value="Pyr_redox_dim"/>
    <property type="match status" value="1"/>
</dbReference>
<dbReference type="EMBL" id="MRCC01000032">
    <property type="protein sequence ID" value="OKH20931.1"/>
    <property type="molecule type" value="Genomic_DNA"/>
</dbReference>
<protein>
    <recommendedName>
        <fullName evidence="3">Pyridine nucleotide-disulphide oxidoreductase dimerisation domain-containing protein</fullName>
    </recommendedName>
</protein>
<organism evidence="4 5">
    <name type="scientific">Chroogloeocystis siderophila 5.2 s.c.1</name>
    <dbReference type="NCBI Taxonomy" id="247279"/>
    <lineage>
        <taxon>Bacteria</taxon>
        <taxon>Bacillati</taxon>
        <taxon>Cyanobacteriota</taxon>
        <taxon>Cyanophyceae</taxon>
        <taxon>Oscillatoriophycideae</taxon>
        <taxon>Chroococcales</taxon>
        <taxon>Chroococcaceae</taxon>
        <taxon>Chroogloeocystis</taxon>
    </lineage>
</organism>
<evidence type="ECO:0000313" key="5">
    <source>
        <dbReference type="Proteomes" id="UP000185984"/>
    </source>
</evidence>
<evidence type="ECO:0000259" key="3">
    <source>
        <dbReference type="Pfam" id="PF02852"/>
    </source>
</evidence>
<evidence type="ECO:0000256" key="2">
    <source>
        <dbReference type="ARBA" id="ARBA00023027"/>
    </source>
</evidence>
<dbReference type="Proteomes" id="UP000185984">
    <property type="component" value="Unassembled WGS sequence"/>
</dbReference>
<accession>A0A1U7HBK8</accession>
<sequence length="85" mass="9671">MKHLNQFAIESLQLGNRLLNLLNVLVEEGSDRILGAHILGHHVEELVNLFAMAIRFKLRPEDLKKMIFAYPTAASDIGYIVEDKQ</sequence>
<dbReference type="GO" id="GO:0004148">
    <property type="term" value="F:dihydrolipoyl dehydrogenase (NADH) activity"/>
    <property type="evidence" value="ECO:0007669"/>
    <property type="project" value="TreeGrafter"/>
</dbReference>
<gene>
    <name evidence="4" type="ORF">NIES1031_22500</name>
</gene>
<dbReference type="GO" id="GO:0050660">
    <property type="term" value="F:flavin adenine dinucleotide binding"/>
    <property type="evidence" value="ECO:0007669"/>
    <property type="project" value="TreeGrafter"/>
</dbReference>
<dbReference type="AlphaFoldDB" id="A0A1U7HBK8"/>
<dbReference type="InterPro" id="IPR004099">
    <property type="entry name" value="Pyr_nucl-diS_OxRdtase_dimer"/>
</dbReference>
<keyword evidence="5" id="KW-1185">Reference proteome</keyword>
<dbReference type="SUPFAM" id="SSF55424">
    <property type="entry name" value="FAD/NAD-linked reductases, dimerisation (C-terminal) domain"/>
    <property type="match status" value="1"/>
</dbReference>
<dbReference type="PANTHER" id="PTHR22912:SF151">
    <property type="entry name" value="DIHYDROLIPOYL DEHYDROGENASE, MITOCHONDRIAL"/>
    <property type="match status" value="1"/>
</dbReference>
<proteinExistence type="inferred from homology"/>
<feature type="domain" description="Pyridine nucleotide-disulphide oxidoreductase dimerisation" evidence="3">
    <location>
        <begin position="22"/>
        <end position="75"/>
    </location>
</feature>
<reference evidence="4 5" key="1">
    <citation type="submission" date="2016-11" db="EMBL/GenBank/DDBJ databases">
        <title>Draft Genome Sequences of Nine Cyanobacterial Strains from Diverse Habitats.</title>
        <authorList>
            <person name="Zhu T."/>
            <person name="Hou S."/>
            <person name="Lu X."/>
            <person name="Hess W.R."/>
        </authorList>
    </citation>
    <scope>NUCLEOTIDE SEQUENCE [LARGE SCALE GENOMIC DNA]</scope>
    <source>
        <strain evidence="4 5">5.2 s.c.1</strain>
    </source>
</reference>
<dbReference type="GO" id="GO:0006103">
    <property type="term" value="P:2-oxoglutarate metabolic process"/>
    <property type="evidence" value="ECO:0007669"/>
    <property type="project" value="TreeGrafter"/>
</dbReference>
<evidence type="ECO:0000313" key="4">
    <source>
        <dbReference type="EMBL" id="OKH20931.1"/>
    </source>
</evidence>
<dbReference type="STRING" id="247279.NIES1031_22500"/>
<dbReference type="PANTHER" id="PTHR22912">
    <property type="entry name" value="DISULFIDE OXIDOREDUCTASE"/>
    <property type="match status" value="1"/>
</dbReference>
<keyword evidence="2" id="KW-0520">NAD</keyword>
<evidence type="ECO:0000256" key="1">
    <source>
        <dbReference type="ARBA" id="ARBA00007532"/>
    </source>
</evidence>
<comment type="similarity">
    <text evidence="1">Belongs to the class-I pyridine nucleotide-disulfide oxidoreductase family.</text>
</comment>
<dbReference type="Gene3D" id="3.30.390.30">
    <property type="match status" value="1"/>
</dbReference>
<comment type="caution">
    <text evidence="4">The sequence shown here is derived from an EMBL/GenBank/DDBJ whole genome shotgun (WGS) entry which is preliminary data.</text>
</comment>
<dbReference type="InterPro" id="IPR016156">
    <property type="entry name" value="FAD/NAD-linked_Rdtase_dimer_sf"/>
</dbReference>
<dbReference type="InterPro" id="IPR050151">
    <property type="entry name" value="Class-I_Pyr_Nuc-Dis_Oxidored"/>
</dbReference>
<name>A0A1U7HBK8_9CHRO</name>